<dbReference type="InterPro" id="IPR013783">
    <property type="entry name" value="Ig-like_fold"/>
</dbReference>
<evidence type="ECO:0000256" key="1">
    <source>
        <dbReference type="ARBA" id="ARBA00020368"/>
    </source>
</evidence>
<gene>
    <name evidence="18" type="primary">FN1</name>
</gene>
<dbReference type="SMART" id="SM00059">
    <property type="entry name" value="FN2"/>
    <property type="match status" value="2"/>
</dbReference>
<dbReference type="SMART" id="SM00060">
    <property type="entry name" value="FN3"/>
    <property type="match status" value="15"/>
</dbReference>
<comment type="function">
    <text evidence="10">Secreted by contracting muscle, induces liver autophagy, a degradative pathway for nutrient mobilization and damage removal, and systemic insulin sensitization via hepatic ITGA5:ITGB1 integrin receptor signaling.</text>
</comment>
<protein>
    <recommendedName>
        <fullName evidence="1">Fibronectin</fullName>
    </recommendedName>
</protein>
<evidence type="ECO:0000256" key="9">
    <source>
        <dbReference type="ARBA" id="ARBA00023180"/>
    </source>
</evidence>
<dbReference type="GO" id="GO:0005615">
    <property type="term" value="C:extracellular space"/>
    <property type="evidence" value="ECO:0007669"/>
    <property type="project" value="UniProtKB-ARBA"/>
</dbReference>
<feature type="region of interest" description="Disordered" evidence="13">
    <location>
        <begin position="1103"/>
        <end position="1124"/>
    </location>
</feature>
<dbReference type="InterPro" id="IPR050991">
    <property type="entry name" value="ECM_Regulatory_Proteins"/>
</dbReference>
<feature type="domain" description="Fibronectin type-I" evidence="16">
    <location>
        <begin position="461"/>
        <end position="505"/>
    </location>
</feature>
<dbReference type="SMART" id="SM00058">
    <property type="entry name" value="FN1"/>
    <property type="match status" value="12"/>
</dbReference>
<feature type="domain" description="Fibronectin type-I" evidence="16">
    <location>
        <begin position="2124"/>
        <end position="2166"/>
    </location>
</feature>
<dbReference type="Gene3D" id="2.60.40.10">
    <property type="entry name" value="Immunoglobulins"/>
    <property type="match status" value="15"/>
</dbReference>
<dbReference type="FunFam" id="2.10.10.10:FF:000001">
    <property type="entry name" value="Fibronectin 1a isoform 1"/>
    <property type="match status" value="2"/>
</dbReference>
<sequence length="2258" mass="249370">MTGSPLTGLLLALCVSSAVHGLPKKSKRQAGQYQVYPELHDSAALTPVGCEENGRSHRLNEQWEKPYRGSTLLCTCNGAAGIKCKTKPEVVETCYDKYNDRTYQVGETYERPKDGMMWDCTCIGSGRGKISCTIANRCHEGGRSYKIGDTWQRPHDTADYMLECVCLGNGKGEWTCKPVAERCYDNNAASSYVVGETWEKPYQGWMMLDCTCLGEGNGRITCTSRNRCNDQDTRRSYRIGDTWTKTDTSGHILQCLCLGNGRGEWKCERHNAGRTTGAVVLTPTHTVSQRLLEPAAEGTCRTDSGAIYYDGQRWIRSQGSKQMLCTCLGNGVSCQEWEAKNQVYGGNSNGQPCAFPFVFMGKTYYSCTSDGRTDGQLWCSTTSDYERDQQYSFCTEKNAIVATRGGNSNGALCHFPFLYSGRNYTDCTSDGRRDGMRWCGTTHNYDVEQRFGFCPMAAHEEVCTTNDGAMHRVGDKWDKRHDVMGHMMECTCLGNGRGEWSCIAHSQLRDQCIVDGLTYEVNQEFSKRHDEGYMMNCTCYGQGRGRWKCDAIDQCQEPQTRAFYQIGESWDKVIHNIHYRCYCYGNGIGELRCEPQPVQVIITEAGKQPDSHPIQWNPPSSVHITQYILKWRIKNTRAPWREVTIPGHLNSYTISGLRPGVTYEGQLISILRYGRREVTRFDFTTTHGSLETSEGETTQPPPVVDTSESVTEITSNSFVVSWTSASSTISGFRVEYELSEEGAKPKVLDVPRTATSVTISDLLPGRRYNVNVYELPDQGQPNLILTTSQTTAPDTPAQHAVNEVGETSIRISWSRPQAPITGYRVVYTPSVEGSSTELTLPNSETSVSLVDLRPGLLYNISIYAVKEDQESEPVFVQVNTAGSPLPEEVPAPTDLQFYEVSDVKITITWTGPPSEVSGYRVIFSPIGPDGTETRPLQLPISPNAYADITHLQPGTLYRFYIYTISGGVESEPLVGEKSTKPDSPTSVRFTDVGPDSALVIWEAPRAIVSGYRLFLSIEGSSPIEKRIPGRVTQYPLRNLRPDTQYTATLHSELDNALSEGVTTYFTTAPQMGNAPAFSTEVTDTSIIITWIPVRRFSYKLSVLPSQEGESPREETSDSGRIHIPDLISGNQYTYSVQPIFNGRNRGNPITRTVATSVSPPTDLRVESNPNTGDLTVHWVASKTPGITHYRVTSTPTNDQRGNSLEEFVRPDQTSIILENLNLGVEYNVSVFTTKGHLESQPVSAIVTPVIPVPTNLQFGGVGPDHIRVTWTVPHVSTPSDISRFVIRYHPVATDDDIKEVNVGGATNTFLLQNLLPNTEYRISVVCVYGERESEPATGTQRTTLDSPTGLDFSDIQTNSFTVHWVAPTAAITGYRIRYQKTSGGRTKDERLPPTRNHFTLTGLTPETEYLIYVYAVSNNQESQPLTGTQATISDAPTDLEVVSSTPTSITIRWDAPSVLVKNYRITYGGTSGETPQEFTIPGSQNTATITSLKPGTDYTITVYAVTGRGDSPASSTPVYITHKTGTDLSFSDIDSTSMRITWDSPDGTVTSYRVLYSSSEEGERELRPAPRGDQDSVVLRGLRPGTEYTVKVIALHDHTPIIPAPTNLLVSNVGSSAFTVSWRAPNARLTGYRVVVIPKNINSPSKEMNVAPDTTRVVVPGLMVATTYQIQVYALKNSVTSRPLEGEVTTLEDVSPPRRVRISEVTDTSFTLNWRTKVETITGFLIEATPVGGSHPTVSRTIPGEARIYILSGLQPGTMYNVNLYALNGNTKSAPFTLMSQTGTTHILVQAPTNLQFTSLTPTSISFTWQPPPTQITGYYITYEESGGAPRVLIPPPHVGQNYATISGLRPATEYIIKIIAIQTTQRSSPLVGRIRTQPDSLLPLPLPRPGGSVDRLDVPETELDNTVQVVGTSGQDGLGGQSQHVEYTEYNNNGDNRFNGNPQYPYGQVREPLVFVPLPDAEGRRVPIVKLNVPVGSTFGNETGVPQEAQTQTTISWNPYRQSNAYLVSCYPLTQLNEKMFQMRLPGTATTATLIGLTPGANYNVIVEALMGALKHKILEQVITAGNTISEGVPSTKDSCYDAFTATHHDVGAEWERMSETGFKLWCRCLGLGSGHFRCDSSKWCHDNGNNYRIGEKWDRRADNGHLMSCTCLGNGKGEFKCEPHESVCYDDGKTYQVGNQWQKEYLGAICTCTCFGGQQGWRCENCRKPGVDVDASLLQPVRYGDNTLRKLNIHCPIECLRPDLLADAHAPQNPRE</sequence>
<feature type="disulfide bond" evidence="12">
    <location>
        <begin position="353"/>
        <end position="379"/>
    </location>
</feature>
<feature type="domain" description="Fibronectin type-I" evidence="16">
    <location>
        <begin position="553"/>
        <end position="596"/>
    </location>
</feature>
<dbReference type="SUPFAM" id="SSF49265">
    <property type="entry name" value="Fibronectin type III"/>
    <property type="match status" value="10"/>
</dbReference>
<feature type="domain" description="Fibronectin type-II" evidence="17">
    <location>
        <begin position="408"/>
        <end position="456"/>
    </location>
</feature>
<feature type="domain" description="Fibronectin type-III" evidence="15">
    <location>
        <begin position="1696"/>
        <end position="1788"/>
    </location>
</feature>
<feature type="domain" description="Fibronectin type-I" evidence="16">
    <location>
        <begin position="2079"/>
        <end position="2123"/>
    </location>
</feature>
<comment type="subunit">
    <text evidence="11">Mostly heterodimers or multimers of alternatively spliced variants, connected by 2 disulfide bonds near the carboxyl ends; to a lesser extent homodimers. Interacts with FBLN1, AMBP, TNR, LGALS3BP and COL13A1. Interacts with FBLN7. Interacts with COMP. Interacts (via type III repeats 9-14) with TNFAIP6 (via CUB domain); this interaction enhances fibronectin fibril assembly. TNFAIP6 may act as a bridging molecule between FN1 and THBS1. Interacts with TNR; the interaction inhibits cell adhesion and neurite outgrowth. Interacts with FST3 and MYOC. Interacts with SVEP1.</text>
</comment>
<keyword evidence="6" id="KW-0133">Cell shape</keyword>
<dbReference type="PROSITE" id="PS51092">
    <property type="entry name" value="FN2_2"/>
    <property type="match status" value="2"/>
</dbReference>
<dbReference type="SUPFAM" id="SSF57440">
    <property type="entry name" value="Kringle-like"/>
    <property type="match status" value="2"/>
</dbReference>
<dbReference type="PANTHER" id="PTHR46708">
    <property type="entry name" value="TENASCIN"/>
    <property type="match status" value="1"/>
</dbReference>
<keyword evidence="14" id="KW-0732">Signal</keyword>
<feature type="domain" description="Fibronectin type-III" evidence="15">
    <location>
        <begin position="1791"/>
        <end position="1880"/>
    </location>
</feature>
<dbReference type="InterPro" id="IPR000083">
    <property type="entry name" value="Fibronectin_type1"/>
</dbReference>
<feature type="region of interest" description="Disordered" evidence="13">
    <location>
        <begin position="685"/>
        <end position="706"/>
    </location>
</feature>
<dbReference type="InterPro" id="IPR036116">
    <property type="entry name" value="FN3_sf"/>
</dbReference>
<evidence type="ECO:0000259" key="15">
    <source>
        <dbReference type="PROSITE" id="PS50853"/>
    </source>
</evidence>
<dbReference type="InterPro" id="IPR013806">
    <property type="entry name" value="Kringle-like"/>
</dbReference>
<reference evidence="18" key="2">
    <citation type="submission" date="2025-08" db="UniProtKB">
        <authorList>
            <consortium name="Ensembl"/>
        </authorList>
    </citation>
    <scope>IDENTIFICATION</scope>
</reference>
<accession>A0A4W6CTS5</accession>
<feature type="disulfide bond" evidence="12">
    <location>
        <begin position="367"/>
        <end position="394"/>
    </location>
</feature>
<dbReference type="PRINTS" id="PR00013">
    <property type="entry name" value="FNTYPEII"/>
</dbReference>
<feature type="domain" description="Fibronectin type-III" evidence="15">
    <location>
        <begin position="1435"/>
        <end position="1524"/>
    </location>
</feature>
<feature type="chain" id="PRO_5021268308" description="Fibronectin" evidence="14">
    <location>
        <begin position="22"/>
        <end position="2258"/>
    </location>
</feature>
<feature type="signal peptide" evidence="14">
    <location>
        <begin position="1"/>
        <end position="21"/>
    </location>
</feature>
<dbReference type="SUPFAM" id="SSF57603">
    <property type="entry name" value="FnI-like domain"/>
    <property type="match status" value="12"/>
</dbReference>
<keyword evidence="8 12" id="KW-1015">Disulfide bond</keyword>
<organism evidence="18 19">
    <name type="scientific">Lates calcarifer</name>
    <name type="common">Barramundi</name>
    <name type="synonym">Holocentrus calcarifer</name>
    <dbReference type="NCBI Taxonomy" id="8187"/>
    <lineage>
        <taxon>Eukaryota</taxon>
        <taxon>Metazoa</taxon>
        <taxon>Chordata</taxon>
        <taxon>Craniata</taxon>
        <taxon>Vertebrata</taxon>
        <taxon>Euteleostomi</taxon>
        <taxon>Actinopterygii</taxon>
        <taxon>Neopterygii</taxon>
        <taxon>Teleostei</taxon>
        <taxon>Neoteleostei</taxon>
        <taxon>Acanthomorphata</taxon>
        <taxon>Carangaria</taxon>
        <taxon>Carangaria incertae sedis</taxon>
        <taxon>Centropomidae</taxon>
        <taxon>Lates</taxon>
    </lineage>
</organism>
<feature type="compositionally biased region" description="Polar residues" evidence="13">
    <location>
        <begin position="685"/>
        <end position="698"/>
    </location>
</feature>
<dbReference type="Pfam" id="PF00039">
    <property type="entry name" value="fn1"/>
    <property type="match status" value="10"/>
</dbReference>
<keyword evidence="7" id="KW-0558">Oxidation</keyword>
<evidence type="ECO:0000256" key="14">
    <source>
        <dbReference type="SAM" id="SignalP"/>
    </source>
</evidence>
<dbReference type="GeneTree" id="ENSGT00940000155126"/>
<dbReference type="FunFam" id="2.60.40.10:FF:000099">
    <property type="entry name" value="Fibronectin 1"/>
    <property type="match status" value="4"/>
</dbReference>
<keyword evidence="3" id="KW-0358">Heparin-binding</keyword>
<dbReference type="PROSITE" id="PS01253">
    <property type="entry name" value="FN1_1"/>
    <property type="match status" value="5"/>
</dbReference>
<dbReference type="InterPro" id="IPR036943">
    <property type="entry name" value="FN_type2_sf"/>
</dbReference>
<dbReference type="GO" id="GO:0008360">
    <property type="term" value="P:regulation of cell shape"/>
    <property type="evidence" value="ECO:0007669"/>
    <property type="project" value="UniProtKB-KW"/>
</dbReference>
<name>A0A4W6CTS5_LATCA</name>
<feature type="domain" description="Fibronectin type-II" evidence="17">
    <location>
        <begin position="348"/>
        <end position="396"/>
    </location>
</feature>
<reference evidence="18" key="3">
    <citation type="submission" date="2025-09" db="UniProtKB">
        <authorList>
            <consortium name="Ensembl"/>
        </authorList>
    </citation>
    <scope>IDENTIFICATION</scope>
</reference>
<evidence type="ECO:0000256" key="3">
    <source>
        <dbReference type="ARBA" id="ARBA00022674"/>
    </source>
</evidence>
<dbReference type="PANTHER" id="PTHR46708:SF4">
    <property type="entry name" value="FIBRONECTIN"/>
    <property type="match status" value="1"/>
</dbReference>
<feature type="domain" description="Fibronectin type-III" evidence="15">
    <location>
        <begin position="1604"/>
        <end position="1693"/>
    </location>
</feature>
<feature type="domain" description="Fibronectin type-III" evidence="15">
    <location>
        <begin position="891"/>
        <end position="982"/>
    </location>
</feature>
<dbReference type="PROSITE" id="PS51091">
    <property type="entry name" value="FN1_2"/>
    <property type="match status" value="10"/>
</dbReference>
<feature type="domain" description="Fibronectin type-I" evidence="16">
    <location>
        <begin position="136"/>
        <end position="179"/>
    </location>
</feature>
<dbReference type="Gene3D" id="2.10.70.10">
    <property type="entry name" value="Complement Module, domain 1"/>
    <property type="match status" value="12"/>
</dbReference>
<evidence type="ECO:0000256" key="5">
    <source>
        <dbReference type="ARBA" id="ARBA00022889"/>
    </source>
</evidence>
<keyword evidence="5" id="KW-0130">Cell adhesion</keyword>
<feature type="domain" description="Fibronectin type-I" evidence="16">
    <location>
        <begin position="181"/>
        <end position="225"/>
    </location>
</feature>
<feature type="disulfide bond" evidence="12">
    <location>
        <begin position="427"/>
        <end position="454"/>
    </location>
</feature>
<dbReference type="FunFam" id="2.10.70.10:FF:000017">
    <property type="entry name" value="Fibronectin isoform X1"/>
    <property type="match status" value="1"/>
</dbReference>
<dbReference type="PROSITE" id="PS00023">
    <property type="entry name" value="FN2_1"/>
    <property type="match status" value="1"/>
</dbReference>
<evidence type="ECO:0000313" key="19">
    <source>
        <dbReference type="Proteomes" id="UP000314980"/>
    </source>
</evidence>
<evidence type="ECO:0000256" key="12">
    <source>
        <dbReference type="PROSITE-ProRule" id="PRU00479"/>
    </source>
</evidence>
<dbReference type="PROSITE" id="PS50853">
    <property type="entry name" value="FN3"/>
    <property type="match status" value="12"/>
</dbReference>
<evidence type="ECO:0000313" key="18">
    <source>
        <dbReference type="Ensembl" id="ENSLCAP00010015754.1"/>
    </source>
</evidence>
<evidence type="ECO:0000256" key="2">
    <source>
        <dbReference type="ARBA" id="ARBA00022486"/>
    </source>
</evidence>
<keyword evidence="2" id="KW-0011">Acute phase</keyword>
<feature type="domain" description="Fibronectin type-III" evidence="15">
    <location>
        <begin position="702"/>
        <end position="790"/>
    </location>
</feature>
<dbReference type="Ensembl" id="ENSLCAT00010016101.1">
    <property type="protein sequence ID" value="ENSLCAP00010015754.1"/>
    <property type="gene ID" value="ENSLCAG00010006908.1"/>
</dbReference>
<dbReference type="CDD" id="cd00063">
    <property type="entry name" value="FN3"/>
    <property type="match status" value="14"/>
</dbReference>
<dbReference type="GO" id="GO:0007155">
    <property type="term" value="P:cell adhesion"/>
    <property type="evidence" value="ECO:0007669"/>
    <property type="project" value="UniProtKB-KW"/>
</dbReference>
<dbReference type="FunFam" id="2.10.70.10:FF:000006">
    <property type="entry name" value="Fibronectin 1"/>
    <property type="match status" value="2"/>
</dbReference>
<feature type="domain" description="Fibronectin type-III" evidence="15">
    <location>
        <begin position="1252"/>
        <end position="1346"/>
    </location>
</feature>
<evidence type="ECO:0000259" key="17">
    <source>
        <dbReference type="PROSITE" id="PS51092"/>
    </source>
</evidence>
<evidence type="ECO:0000256" key="11">
    <source>
        <dbReference type="ARBA" id="ARBA00046449"/>
    </source>
</evidence>
<evidence type="ECO:0000256" key="13">
    <source>
        <dbReference type="SAM" id="MobiDB-lite"/>
    </source>
</evidence>
<dbReference type="FunFam" id="2.10.70.10:FF:000007">
    <property type="entry name" value="Fibronectin 1"/>
    <property type="match status" value="1"/>
</dbReference>
<keyword evidence="9" id="KW-0325">Glycoprotein</keyword>
<evidence type="ECO:0000256" key="4">
    <source>
        <dbReference type="ARBA" id="ARBA00022737"/>
    </source>
</evidence>
<dbReference type="FunFam" id="2.60.40.10:FF:000227">
    <property type="entry name" value="Fibronectin isoform X1"/>
    <property type="match status" value="1"/>
</dbReference>
<evidence type="ECO:0000256" key="10">
    <source>
        <dbReference type="ARBA" id="ARBA00035619"/>
    </source>
</evidence>
<feature type="domain" description="Fibronectin type-I" evidence="16">
    <location>
        <begin position="2168"/>
        <end position="2208"/>
    </location>
</feature>
<feature type="domain" description="Fibronectin type-III" evidence="15">
    <location>
        <begin position="594"/>
        <end position="689"/>
    </location>
</feature>
<dbReference type="CDD" id="cd00062">
    <property type="entry name" value="FN2"/>
    <property type="match status" value="2"/>
</dbReference>
<feature type="domain" description="Fibronectin type-I" evidence="16">
    <location>
        <begin position="510"/>
        <end position="552"/>
    </location>
</feature>
<proteinExistence type="predicted"/>
<dbReference type="GO" id="GO:0006953">
    <property type="term" value="P:acute-phase response"/>
    <property type="evidence" value="ECO:0007669"/>
    <property type="project" value="UniProtKB-KW"/>
</dbReference>
<dbReference type="Pfam" id="PF00040">
    <property type="entry name" value="fn2"/>
    <property type="match status" value="2"/>
</dbReference>
<feature type="domain" description="Fibronectin type-III" evidence="15">
    <location>
        <begin position="983"/>
        <end position="1070"/>
    </location>
</feature>
<evidence type="ECO:0000256" key="8">
    <source>
        <dbReference type="ARBA" id="ARBA00023157"/>
    </source>
</evidence>
<feature type="domain" description="Fibronectin type-I" evidence="16">
    <location>
        <begin position="92"/>
        <end position="135"/>
    </location>
</feature>
<dbReference type="FunFam" id="2.10.70.10:FF:000004">
    <property type="entry name" value="Fibronectin 1"/>
    <property type="match status" value="1"/>
</dbReference>
<evidence type="ECO:0000256" key="6">
    <source>
        <dbReference type="ARBA" id="ARBA00022960"/>
    </source>
</evidence>
<feature type="domain" description="Fibronectin type-III" evidence="15">
    <location>
        <begin position="1159"/>
        <end position="1250"/>
    </location>
</feature>
<reference evidence="19" key="1">
    <citation type="submission" date="2015-09" db="EMBL/GenBank/DDBJ databases">
        <authorList>
            <person name="Sai Rama Sridatta P."/>
        </authorList>
    </citation>
    <scope>NUCLEOTIDE SEQUENCE [LARGE SCALE GENOMIC DNA]</scope>
</reference>
<evidence type="ECO:0000256" key="7">
    <source>
        <dbReference type="ARBA" id="ARBA00023097"/>
    </source>
</evidence>
<feature type="disulfide bond" evidence="12">
    <location>
        <begin position="413"/>
        <end position="439"/>
    </location>
</feature>
<dbReference type="FunFam" id="2.10.70.10:FF:000018">
    <property type="entry name" value="Fibronectin 1"/>
    <property type="match status" value="2"/>
</dbReference>
<feature type="domain" description="Fibronectin type-III" evidence="15">
    <location>
        <begin position="792"/>
        <end position="884"/>
    </location>
</feature>
<feature type="domain" description="Fibronectin type-III" evidence="15">
    <location>
        <begin position="1347"/>
        <end position="1434"/>
    </location>
</feature>
<dbReference type="Pfam" id="PF00041">
    <property type="entry name" value="fn3"/>
    <property type="match status" value="13"/>
</dbReference>
<keyword evidence="19" id="KW-1185">Reference proteome</keyword>
<dbReference type="InterPro" id="IPR000562">
    <property type="entry name" value="FN_type2_dom"/>
</dbReference>
<feature type="domain" description="Fibronectin type-I" evidence="16">
    <location>
        <begin position="226"/>
        <end position="270"/>
    </location>
</feature>
<dbReference type="InterPro" id="IPR003961">
    <property type="entry name" value="FN3_dom"/>
</dbReference>
<keyword evidence="4" id="KW-0677">Repeat</keyword>
<dbReference type="Proteomes" id="UP000314980">
    <property type="component" value="Unassembled WGS sequence"/>
</dbReference>
<dbReference type="CDD" id="cd00061">
    <property type="entry name" value="FN1"/>
    <property type="match status" value="10"/>
</dbReference>
<evidence type="ECO:0000259" key="16">
    <source>
        <dbReference type="PROSITE" id="PS51091"/>
    </source>
</evidence>
<feature type="compositionally biased region" description="Basic and acidic residues" evidence="13">
    <location>
        <begin position="1109"/>
        <end position="1123"/>
    </location>
</feature>
<dbReference type="Gene3D" id="2.10.10.10">
    <property type="entry name" value="Fibronectin, type II, collagen-binding"/>
    <property type="match status" value="2"/>
</dbReference>
<dbReference type="GO" id="GO:0008201">
    <property type="term" value="F:heparin binding"/>
    <property type="evidence" value="ECO:0007669"/>
    <property type="project" value="UniProtKB-KW"/>
</dbReference>